<accession>A0A9P5SH82</accession>
<dbReference type="InterPro" id="IPR036047">
    <property type="entry name" value="F-box-like_dom_sf"/>
</dbReference>
<reference evidence="2" key="1">
    <citation type="journal article" date="2020" name="Fungal Divers.">
        <title>Resolving the Mortierellaceae phylogeny through synthesis of multi-gene phylogenetics and phylogenomics.</title>
        <authorList>
            <person name="Vandepol N."/>
            <person name="Liber J."/>
            <person name="Desiro A."/>
            <person name="Na H."/>
            <person name="Kennedy M."/>
            <person name="Barry K."/>
            <person name="Grigoriev I.V."/>
            <person name="Miller A.N."/>
            <person name="O'Donnell K."/>
            <person name="Stajich J.E."/>
            <person name="Bonito G."/>
        </authorList>
    </citation>
    <scope>NUCLEOTIDE SEQUENCE</scope>
    <source>
        <strain evidence="2">NVP1</strain>
    </source>
</reference>
<evidence type="ECO:0000313" key="2">
    <source>
        <dbReference type="EMBL" id="KAF9329500.1"/>
    </source>
</evidence>
<evidence type="ECO:0000259" key="1">
    <source>
        <dbReference type="Pfam" id="PF12937"/>
    </source>
</evidence>
<name>A0A9P5SH82_9FUNG</name>
<dbReference type="InterPro" id="IPR001810">
    <property type="entry name" value="F-box_dom"/>
</dbReference>
<proteinExistence type="predicted"/>
<feature type="domain" description="F-box" evidence="1">
    <location>
        <begin position="12"/>
        <end position="50"/>
    </location>
</feature>
<comment type="caution">
    <text evidence="2">The sequence shown here is derived from an EMBL/GenBank/DDBJ whole genome shotgun (WGS) entry which is preliminary data.</text>
</comment>
<dbReference type="Pfam" id="PF12937">
    <property type="entry name" value="F-box-like"/>
    <property type="match status" value="1"/>
</dbReference>
<organism evidence="2 3">
    <name type="scientific">Podila minutissima</name>
    <dbReference type="NCBI Taxonomy" id="64525"/>
    <lineage>
        <taxon>Eukaryota</taxon>
        <taxon>Fungi</taxon>
        <taxon>Fungi incertae sedis</taxon>
        <taxon>Mucoromycota</taxon>
        <taxon>Mortierellomycotina</taxon>
        <taxon>Mortierellomycetes</taxon>
        <taxon>Mortierellales</taxon>
        <taxon>Mortierellaceae</taxon>
        <taxon>Podila</taxon>
    </lineage>
</organism>
<dbReference type="EMBL" id="JAAAUY010000469">
    <property type="protein sequence ID" value="KAF9329500.1"/>
    <property type="molecule type" value="Genomic_DNA"/>
</dbReference>
<dbReference type="InterPro" id="IPR032675">
    <property type="entry name" value="LRR_dom_sf"/>
</dbReference>
<protein>
    <recommendedName>
        <fullName evidence="1">F-box domain-containing protein</fullName>
    </recommendedName>
</protein>
<dbReference type="AlphaFoldDB" id="A0A9P5SH82"/>
<evidence type="ECO:0000313" key="3">
    <source>
        <dbReference type="Proteomes" id="UP000696485"/>
    </source>
</evidence>
<keyword evidence="3" id="KW-1185">Reference proteome</keyword>
<dbReference type="Gene3D" id="3.80.10.10">
    <property type="entry name" value="Ribonuclease Inhibitor"/>
    <property type="match status" value="1"/>
</dbReference>
<gene>
    <name evidence="2" type="ORF">BG006_007411</name>
</gene>
<dbReference type="SUPFAM" id="SSF81383">
    <property type="entry name" value="F-box domain"/>
    <property type="match status" value="1"/>
</dbReference>
<sequence>MPPPTMDTLSTELQDMILLHLTRYDFTQCALVNKAWCDLITPHIWRTIAFNTYAPFQKFKTPEAQAALTRNAWMVHHLSVRYSGVLELFACPVPSDDDVDTFTFQVICTNLRTLSAQQISIGEPNRPHPFFASGSLGAPQSSLVRPSTPEAPVPVPENPRITHSNLQDAILALVKCNPGLQHLAVGQAAYGEFVIIDREPLLRMLTAEHLPKLEALDLLLLGDTKPSVVKDLLEQCSEHIKRILIGCAHFQPTYDYRTPAITSDYEASDLPARNHVCLDHSALESLAVKINIKGAQEYMLLNFLQNRRSKNLRDISTGFVDYERHWVSEGIRRALDDPDLRLVLQSNLTDSQMACVMSRETLWRHIDLSHTESWGPDRFGSESAIALLRHCQQLTFLNIAHCKEGINSATFQSLLCQATLLVEFRAACNKEHAAGYDPVLLGADVGLVPWGCSKLKIFLGEIGGISRPDVTVNEMGFPIQQVLFEGTVSESHEIQRRVYHQLGAMTELEELLLGHDDRDWGFREKYWDPDVNGEYRYNDDKFQLNCLEMSLESGMGALQGLKKLRVLDVRRMAHRVGVRELAWMQEHWPCLEAVRGLIHRYYAYQPGVEEWLQEHKPKWARYYSHKQMFDGVPYYRTAVEYPRNRHHPNQKQ</sequence>
<dbReference type="Proteomes" id="UP000696485">
    <property type="component" value="Unassembled WGS sequence"/>
</dbReference>